<accession>A0A8T0I121</accession>
<keyword evidence="1" id="KW-0732">Signal</keyword>
<feature type="signal peptide" evidence="1">
    <location>
        <begin position="1"/>
        <end position="24"/>
    </location>
</feature>
<evidence type="ECO:0000313" key="3">
    <source>
        <dbReference type="Proteomes" id="UP000822688"/>
    </source>
</evidence>
<comment type="caution">
    <text evidence="2">The sequence shown here is derived from an EMBL/GenBank/DDBJ whole genome shotgun (WGS) entry which is preliminary data.</text>
</comment>
<reference evidence="2" key="1">
    <citation type="submission" date="2020-06" db="EMBL/GenBank/DDBJ databases">
        <title>WGS assembly of Ceratodon purpureus strain R40.</title>
        <authorList>
            <person name="Carey S.B."/>
            <person name="Jenkins J."/>
            <person name="Shu S."/>
            <person name="Lovell J.T."/>
            <person name="Sreedasyam A."/>
            <person name="Maumus F."/>
            <person name="Tiley G.P."/>
            <person name="Fernandez-Pozo N."/>
            <person name="Barry K."/>
            <person name="Chen C."/>
            <person name="Wang M."/>
            <person name="Lipzen A."/>
            <person name="Daum C."/>
            <person name="Saski C.A."/>
            <person name="Payton A.C."/>
            <person name="Mcbreen J.C."/>
            <person name="Conrad R.E."/>
            <person name="Kollar L.M."/>
            <person name="Olsson S."/>
            <person name="Huttunen S."/>
            <person name="Landis J.B."/>
            <person name="Wickett N.J."/>
            <person name="Johnson M.G."/>
            <person name="Rensing S.A."/>
            <person name="Grimwood J."/>
            <person name="Schmutz J."/>
            <person name="Mcdaniel S.F."/>
        </authorList>
    </citation>
    <scope>NUCLEOTIDE SEQUENCE</scope>
    <source>
        <strain evidence="2">R40</strain>
    </source>
</reference>
<keyword evidence="3" id="KW-1185">Reference proteome</keyword>
<name>A0A8T0I121_CERPU</name>
<evidence type="ECO:0000313" key="2">
    <source>
        <dbReference type="EMBL" id="KAG0576639.1"/>
    </source>
</evidence>
<gene>
    <name evidence="2" type="ORF">KC19_5G095800</name>
</gene>
<dbReference type="Proteomes" id="UP000822688">
    <property type="component" value="Chromosome 5"/>
</dbReference>
<sequence length="231" mass="25893">MWHGSLQNDARALVIILKVGSVLARRPEYLFEKCFEGLDVDQVTHPVTKDGIGHHRWLEGPMQHVWQLDRASLVTTILQRILEFVKFGFEEVKDHQKVEVLQSKDQFLELGLSTGANIIANQGHQEVVPLLPKAKSSLPESSFSNGCLREDALALVLVLKKGTLVQGGPMFLFEGCYEGLNEKQLTHRVIKNGDGHHRWLEGPLKLVQRKDMGAYVTTAVHKVLKFIGLGC</sequence>
<dbReference type="AlphaFoldDB" id="A0A8T0I121"/>
<evidence type="ECO:0000256" key="1">
    <source>
        <dbReference type="SAM" id="SignalP"/>
    </source>
</evidence>
<protein>
    <submittedName>
        <fullName evidence="2">Uncharacterized protein</fullName>
    </submittedName>
</protein>
<feature type="chain" id="PRO_5035806009" evidence="1">
    <location>
        <begin position="25"/>
        <end position="231"/>
    </location>
</feature>
<dbReference type="EMBL" id="CM026425">
    <property type="protein sequence ID" value="KAG0576639.1"/>
    <property type="molecule type" value="Genomic_DNA"/>
</dbReference>
<organism evidence="2 3">
    <name type="scientific">Ceratodon purpureus</name>
    <name type="common">Fire moss</name>
    <name type="synonym">Dicranum purpureum</name>
    <dbReference type="NCBI Taxonomy" id="3225"/>
    <lineage>
        <taxon>Eukaryota</taxon>
        <taxon>Viridiplantae</taxon>
        <taxon>Streptophyta</taxon>
        <taxon>Embryophyta</taxon>
        <taxon>Bryophyta</taxon>
        <taxon>Bryophytina</taxon>
        <taxon>Bryopsida</taxon>
        <taxon>Dicranidae</taxon>
        <taxon>Pseudoditrichales</taxon>
        <taxon>Ditrichaceae</taxon>
        <taxon>Ceratodon</taxon>
    </lineage>
</organism>
<proteinExistence type="predicted"/>